<accession>A0A1Y1QIA8</accession>
<dbReference type="PROSITE" id="PS51257">
    <property type="entry name" value="PROKAR_LIPOPROTEIN"/>
    <property type="match status" value="1"/>
</dbReference>
<comment type="caution">
    <text evidence="1">The sequence shown here is derived from an EMBL/GenBank/DDBJ whole genome shotgun (WGS) entry which is preliminary data.</text>
</comment>
<dbReference type="EMBL" id="MTEJ01000262">
    <property type="protein sequence ID" value="OQX06039.1"/>
    <property type="molecule type" value="Genomic_DNA"/>
</dbReference>
<organism evidence="1 2">
    <name type="scientific">Thiothrix lacustris</name>
    <dbReference type="NCBI Taxonomy" id="525917"/>
    <lineage>
        <taxon>Bacteria</taxon>
        <taxon>Pseudomonadati</taxon>
        <taxon>Pseudomonadota</taxon>
        <taxon>Gammaproteobacteria</taxon>
        <taxon>Thiotrichales</taxon>
        <taxon>Thiotrichaceae</taxon>
        <taxon>Thiothrix</taxon>
    </lineage>
</organism>
<protein>
    <submittedName>
        <fullName evidence="1">Uncharacterized protein</fullName>
    </submittedName>
</protein>
<sequence>MKGIFLLTGMRAAVKTTHYLLTALLVMGLAGCERLEKDMLAAPDDDQLQRYGLDSVKLGDKRAEAGKQLQTLLKQPLQCKSGKAGLGDQRKAYMTETCTAKAVDGQVGTLWDEKLTALSATFVENQLCQLTIQLQTSGDYTALYDKHGKKILNLFGKPDETSTQQVQWLRQGDEVIVQDKGKGNVTVEIRNKKVMQALHHQQ</sequence>
<evidence type="ECO:0000313" key="2">
    <source>
        <dbReference type="Proteomes" id="UP000192491"/>
    </source>
</evidence>
<gene>
    <name evidence="1" type="ORF">BWK73_31995</name>
</gene>
<proteinExistence type="predicted"/>
<evidence type="ECO:0000313" key="1">
    <source>
        <dbReference type="EMBL" id="OQX06039.1"/>
    </source>
</evidence>
<dbReference type="Proteomes" id="UP000192491">
    <property type="component" value="Unassembled WGS sequence"/>
</dbReference>
<reference evidence="1 2" key="1">
    <citation type="submission" date="2017-01" db="EMBL/GenBank/DDBJ databases">
        <title>Novel large sulfur bacteria in the metagenomes of groundwater-fed chemosynthetic microbial mats in the Lake Huron basin.</title>
        <authorList>
            <person name="Sharrar A.M."/>
            <person name="Flood B.E."/>
            <person name="Bailey J.V."/>
            <person name="Jones D.S."/>
            <person name="Biddanda B."/>
            <person name="Ruberg S.A."/>
            <person name="Marcus D.N."/>
            <person name="Dick G.J."/>
        </authorList>
    </citation>
    <scope>NUCLEOTIDE SEQUENCE [LARGE SCALE GENOMIC DNA]</scope>
    <source>
        <strain evidence="1">A8</strain>
    </source>
</reference>
<name>A0A1Y1QIA8_9GAMM</name>
<dbReference type="AlphaFoldDB" id="A0A1Y1QIA8"/>